<reference evidence="2" key="1">
    <citation type="journal article" date="2023" name="Nat. Plants">
        <title>Single-cell RNA sequencing provides a high-resolution roadmap for understanding the multicellular compartmentation of specialized metabolism.</title>
        <authorList>
            <person name="Sun S."/>
            <person name="Shen X."/>
            <person name="Li Y."/>
            <person name="Li Y."/>
            <person name="Wang S."/>
            <person name="Li R."/>
            <person name="Zhang H."/>
            <person name="Shen G."/>
            <person name="Guo B."/>
            <person name="Wei J."/>
            <person name="Xu J."/>
            <person name="St-Pierre B."/>
            <person name="Chen S."/>
            <person name="Sun C."/>
        </authorList>
    </citation>
    <scope>NUCLEOTIDE SEQUENCE [LARGE SCALE GENOMIC DNA]</scope>
</reference>
<name>A0ACC0AFE5_CATRO</name>
<evidence type="ECO:0000313" key="1">
    <source>
        <dbReference type="EMBL" id="KAI5659653.1"/>
    </source>
</evidence>
<organism evidence="1 2">
    <name type="scientific">Catharanthus roseus</name>
    <name type="common">Madagascar periwinkle</name>
    <name type="synonym">Vinca rosea</name>
    <dbReference type="NCBI Taxonomy" id="4058"/>
    <lineage>
        <taxon>Eukaryota</taxon>
        <taxon>Viridiplantae</taxon>
        <taxon>Streptophyta</taxon>
        <taxon>Embryophyta</taxon>
        <taxon>Tracheophyta</taxon>
        <taxon>Spermatophyta</taxon>
        <taxon>Magnoliopsida</taxon>
        <taxon>eudicotyledons</taxon>
        <taxon>Gunneridae</taxon>
        <taxon>Pentapetalae</taxon>
        <taxon>asterids</taxon>
        <taxon>lamiids</taxon>
        <taxon>Gentianales</taxon>
        <taxon>Apocynaceae</taxon>
        <taxon>Rauvolfioideae</taxon>
        <taxon>Vinceae</taxon>
        <taxon>Catharanthinae</taxon>
        <taxon>Catharanthus</taxon>
    </lineage>
</organism>
<accession>A0ACC0AFE5</accession>
<dbReference type="EMBL" id="CM044706">
    <property type="protein sequence ID" value="KAI5659653.1"/>
    <property type="molecule type" value="Genomic_DNA"/>
</dbReference>
<proteinExistence type="predicted"/>
<keyword evidence="2" id="KW-1185">Reference proteome</keyword>
<sequence>MEERGRGGGGAASWGLRCLVRRKRVDSPESAGGRLQLARRLSVFDLVAIGVGSTIGAGVYILVGTVAREHTGPALTFSFLIAGIAAGLSALCYAELACRCPSAGSAYHYSYICIGEGVAWLIGWSLLLEFTLGGSAVARGASPNLALFFGGQDKLPVFLARHTIHGIVVDPCAAILVFIVTGLLCTGIKESSLAQAIITSVNVGAMLFIFVAGGYLGFKTGWAGYELPHGYFPFGVNGLLAGSGTLFFSYVGFDCLTSTAEEVRNPQRDLPLGIGISLLICAMLYMLVSAVIVGLVPYYALDADTPISSAFASYGIDWAVFIITIGAVTALCASLMGSILPQPRILMAMARDGLLPSFFADINKQTRVPVKSTIVTGIFIGVLAFFMDVSQLAGMVSVGTLLAFTIVAISVLVLRYIPPLEAPPPLSCQHSAASLSYQSGGDIQEIVRGKIVHSSDDGNIYCQNFDKGSTDMTPLLQGKSYKGVHTEQGRRKIAAWSIAFVCAGVLVLASAASAKSLPSLLRLILSGVGGLLLLGALIVLSLTDQADARNNFGHPGGFICPFVPCLPVSCTLVNTYLLINLGAGTWIRVSVWLTVGALIYVSYGQSHSRLSMHSSRQTVPAEDGNCNCMRESFSTNPVPITPPR</sequence>
<protein>
    <submittedName>
        <fullName evidence="1">Uncharacterized protein</fullName>
    </submittedName>
</protein>
<evidence type="ECO:0000313" key="2">
    <source>
        <dbReference type="Proteomes" id="UP001060085"/>
    </source>
</evidence>
<comment type="caution">
    <text evidence="1">The sequence shown here is derived from an EMBL/GenBank/DDBJ whole genome shotgun (WGS) entry which is preliminary data.</text>
</comment>
<gene>
    <name evidence="1" type="ORF">M9H77_28446</name>
</gene>
<dbReference type="Proteomes" id="UP001060085">
    <property type="component" value="Linkage Group LG06"/>
</dbReference>